<dbReference type="EMBL" id="LK032082">
    <property type="protein sequence ID" value="CDY18058.1"/>
    <property type="molecule type" value="Genomic_DNA"/>
</dbReference>
<dbReference type="AlphaFoldDB" id="A0A078G0D7"/>
<dbReference type="InterPro" id="IPR029020">
    <property type="entry name" value="Ammonium/urea_transptr"/>
</dbReference>
<feature type="domain" description="Ammonium transporter AmtB-like" evidence="6">
    <location>
        <begin position="124"/>
        <end position="312"/>
    </location>
</feature>
<sequence length="332" mass="35248">MSAALTCSAADLSSLLGPNATAAAEYICGQLGTVNNRFTDAAFAIDNTYLLFSAYLVFSMQLGFAMLCAGSVRAKNTMNIMLTNVLDAAAGGLFYYLFGYAFAFGGSTQFILVPYESGSSYGQWSGIGRTAVTTTLAGSTAALTTLFGKRLLSGHWNVTDVCNGLLGGFAAITGGCSVVEPWAAIVCGFVAALVLIGCNKLAEMVQYDDPLEAAQLHGGCGAWGLIFVGLFAKEKYLNEVYGATPGRPYGLFMGGGGKLLGAQFVQILVIAGWVSATMGTLFFILKKLDLLRISEKDEMAGMDMTRHGGFAYMYYDNDDESHRATQLQRVEP</sequence>
<evidence type="ECO:0000256" key="3">
    <source>
        <dbReference type="ARBA" id="ARBA00022989"/>
    </source>
</evidence>
<feature type="domain" description="Ammonium transporter AmtB-like" evidence="6">
    <location>
        <begin position="49"/>
        <end position="110"/>
    </location>
</feature>
<evidence type="ECO:0000259" key="6">
    <source>
        <dbReference type="Pfam" id="PF00909"/>
    </source>
</evidence>
<evidence type="ECO:0000256" key="5">
    <source>
        <dbReference type="SAM" id="Phobius"/>
    </source>
</evidence>
<gene>
    <name evidence="7" type="primary">BnaA01g23190D</name>
    <name evidence="7" type="ORF">GSBRNA2T00002524001</name>
</gene>
<evidence type="ECO:0000256" key="2">
    <source>
        <dbReference type="ARBA" id="ARBA00022692"/>
    </source>
</evidence>
<dbReference type="PaxDb" id="3708-A0A078G0D7"/>
<organism evidence="7 8">
    <name type="scientific">Brassica napus</name>
    <name type="common">Rape</name>
    <dbReference type="NCBI Taxonomy" id="3708"/>
    <lineage>
        <taxon>Eukaryota</taxon>
        <taxon>Viridiplantae</taxon>
        <taxon>Streptophyta</taxon>
        <taxon>Embryophyta</taxon>
        <taxon>Tracheophyta</taxon>
        <taxon>Spermatophyta</taxon>
        <taxon>Magnoliopsida</taxon>
        <taxon>eudicotyledons</taxon>
        <taxon>Gunneridae</taxon>
        <taxon>Pentapetalae</taxon>
        <taxon>rosids</taxon>
        <taxon>malvids</taxon>
        <taxon>Brassicales</taxon>
        <taxon>Brassicaceae</taxon>
        <taxon>Brassiceae</taxon>
        <taxon>Brassica</taxon>
    </lineage>
</organism>
<dbReference type="Gene3D" id="1.10.3430.10">
    <property type="entry name" value="Ammonium transporter AmtB like domains"/>
    <property type="match status" value="2"/>
</dbReference>
<evidence type="ECO:0000256" key="1">
    <source>
        <dbReference type="ARBA" id="ARBA00004141"/>
    </source>
</evidence>
<proteinExistence type="predicted"/>
<keyword evidence="4 5" id="KW-0472">Membrane</keyword>
<dbReference type="GO" id="GO:0016020">
    <property type="term" value="C:membrane"/>
    <property type="evidence" value="ECO:0007669"/>
    <property type="project" value="UniProtKB-SubCell"/>
</dbReference>
<accession>A0A078G0D7</accession>
<feature type="transmembrane region" description="Helical" evidence="5">
    <location>
        <begin position="264"/>
        <end position="285"/>
    </location>
</feature>
<dbReference type="PANTHER" id="PTHR11730:SF103">
    <property type="entry name" value="AMMONIUM TRANSPORTER 1 MEMBER 3"/>
    <property type="match status" value="1"/>
</dbReference>
<feature type="transmembrane region" description="Helical" evidence="5">
    <location>
        <begin position="48"/>
        <end position="72"/>
    </location>
</feature>
<dbReference type="GO" id="GO:0008519">
    <property type="term" value="F:ammonium channel activity"/>
    <property type="evidence" value="ECO:0007669"/>
    <property type="project" value="InterPro"/>
</dbReference>
<feature type="transmembrane region" description="Helical" evidence="5">
    <location>
        <begin position="93"/>
        <end position="115"/>
    </location>
</feature>
<dbReference type="InterPro" id="IPR024041">
    <property type="entry name" value="NH4_transpt_AmtB-like_dom"/>
</dbReference>
<evidence type="ECO:0000313" key="8">
    <source>
        <dbReference type="Proteomes" id="UP000028999"/>
    </source>
</evidence>
<dbReference type="STRING" id="3708.A0A078G0D7"/>
<dbReference type="OMA" id="ISKHWNI"/>
<keyword evidence="2 5" id="KW-0812">Transmembrane</keyword>
<name>A0A078G0D7_BRANA</name>
<reference evidence="7 8" key="1">
    <citation type="journal article" date="2014" name="Science">
        <title>Plant genetics. Early allopolyploid evolution in the post-Neolithic Brassica napus oilseed genome.</title>
        <authorList>
            <person name="Chalhoub B."/>
            <person name="Denoeud F."/>
            <person name="Liu S."/>
            <person name="Parkin I.A."/>
            <person name="Tang H."/>
            <person name="Wang X."/>
            <person name="Chiquet J."/>
            <person name="Belcram H."/>
            <person name="Tong C."/>
            <person name="Samans B."/>
            <person name="Correa M."/>
            <person name="Da Silva C."/>
            <person name="Just J."/>
            <person name="Falentin C."/>
            <person name="Koh C.S."/>
            <person name="Le Clainche I."/>
            <person name="Bernard M."/>
            <person name="Bento P."/>
            <person name="Noel B."/>
            <person name="Labadie K."/>
            <person name="Alberti A."/>
            <person name="Charles M."/>
            <person name="Arnaud D."/>
            <person name="Guo H."/>
            <person name="Daviaud C."/>
            <person name="Alamery S."/>
            <person name="Jabbari K."/>
            <person name="Zhao M."/>
            <person name="Edger P.P."/>
            <person name="Chelaifa H."/>
            <person name="Tack D."/>
            <person name="Lassalle G."/>
            <person name="Mestiri I."/>
            <person name="Schnel N."/>
            <person name="Le Paslier M.C."/>
            <person name="Fan G."/>
            <person name="Renault V."/>
            <person name="Bayer P.E."/>
            <person name="Golicz A.A."/>
            <person name="Manoli S."/>
            <person name="Lee T.H."/>
            <person name="Thi V.H."/>
            <person name="Chalabi S."/>
            <person name="Hu Q."/>
            <person name="Fan C."/>
            <person name="Tollenaere R."/>
            <person name="Lu Y."/>
            <person name="Battail C."/>
            <person name="Shen J."/>
            <person name="Sidebottom C.H."/>
            <person name="Wang X."/>
            <person name="Canaguier A."/>
            <person name="Chauveau A."/>
            <person name="Berard A."/>
            <person name="Deniot G."/>
            <person name="Guan M."/>
            <person name="Liu Z."/>
            <person name="Sun F."/>
            <person name="Lim Y.P."/>
            <person name="Lyons E."/>
            <person name="Town C.D."/>
            <person name="Bancroft I."/>
            <person name="Wang X."/>
            <person name="Meng J."/>
            <person name="Ma J."/>
            <person name="Pires J.C."/>
            <person name="King G.J."/>
            <person name="Brunel D."/>
            <person name="Delourme R."/>
            <person name="Renard M."/>
            <person name="Aury J.M."/>
            <person name="Adams K.L."/>
            <person name="Batley J."/>
            <person name="Snowdon R.J."/>
            <person name="Tost J."/>
            <person name="Edwards D."/>
            <person name="Zhou Y."/>
            <person name="Hua W."/>
            <person name="Sharpe A.G."/>
            <person name="Paterson A.H."/>
            <person name="Guan C."/>
            <person name="Wincker P."/>
        </authorList>
    </citation>
    <scope>NUCLEOTIDE SEQUENCE [LARGE SCALE GENOMIC DNA]</scope>
    <source>
        <strain evidence="8">cv. Darmor-bzh</strain>
    </source>
</reference>
<feature type="transmembrane region" description="Helical" evidence="5">
    <location>
        <begin position="214"/>
        <end position="232"/>
    </location>
</feature>
<dbReference type="Pfam" id="PF00909">
    <property type="entry name" value="Ammonium_transp"/>
    <property type="match status" value="2"/>
</dbReference>
<protein>
    <submittedName>
        <fullName evidence="7">BnaA01g23190D protein</fullName>
    </submittedName>
</protein>
<keyword evidence="8" id="KW-1185">Reference proteome</keyword>
<dbReference type="Proteomes" id="UP000028999">
    <property type="component" value="Unassembled WGS sequence"/>
</dbReference>
<dbReference type="PANTHER" id="PTHR11730">
    <property type="entry name" value="AMMONIUM TRANSPORTER"/>
    <property type="match status" value="1"/>
</dbReference>
<evidence type="ECO:0000256" key="4">
    <source>
        <dbReference type="ARBA" id="ARBA00023136"/>
    </source>
</evidence>
<dbReference type="Gramene" id="CDY18058">
    <property type="protein sequence ID" value="CDY18058"/>
    <property type="gene ID" value="GSBRNA2T00002524001"/>
</dbReference>
<dbReference type="SUPFAM" id="SSF111352">
    <property type="entry name" value="Ammonium transporter"/>
    <property type="match status" value="2"/>
</dbReference>
<comment type="subcellular location">
    <subcellularLocation>
        <location evidence="1">Membrane</location>
        <topology evidence="1">Multi-pass membrane protein</topology>
    </subcellularLocation>
</comment>
<evidence type="ECO:0000313" key="7">
    <source>
        <dbReference type="EMBL" id="CDY18058.1"/>
    </source>
</evidence>
<keyword evidence="3 5" id="KW-1133">Transmembrane helix</keyword>
<feature type="transmembrane region" description="Helical" evidence="5">
    <location>
        <begin position="182"/>
        <end position="202"/>
    </location>
</feature>